<evidence type="ECO:0000313" key="3">
    <source>
        <dbReference type="EMBL" id="SDS95990.1"/>
    </source>
</evidence>
<keyword evidence="3" id="KW-0418">Kinase</keyword>
<dbReference type="Proteomes" id="UP000893823">
    <property type="component" value="Unassembled WGS sequence"/>
</dbReference>
<dbReference type="InterPro" id="IPR011009">
    <property type="entry name" value="Kinase-like_dom_sf"/>
</dbReference>
<dbReference type="InterPro" id="IPR002575">
    <property type="entry name" value="Aminoglycoside_PTrfase"/>
</dbReference>
<dbReference type="InterPro" id="IPR051678">
    <property type="entry name" value="AGP_Transferase"/>
</dbReference>
<gene>
    <name evidence="2" type="ORF">BCL57_000306</name>
    <name evidence="3" type="ORF">SAMN04489721_2235</name>
</gene>
<protein>
    <submittedName>
        <fullName evidence="2">Aminoglycoside phosphotransferase (APT) family kinase protein</fullName>
    </submittedName>
    <submittedName>
        <fullName evidence="3">Predicted kinase, aminoglycoside phosphotransferase (APT) family</fullName>
    </submittedName>
</protein>
<organism evidence="3 4">
    <name type="scientific">Agromyces flavus</name>
    <dbReference type="NCBI Taxonomy" id="589382"/>
    <lineage>
        <taxon>Bacteria</taxon>
        <taxon>Bacillati</taxon>
        <taxon>Actinomycetota</taxon>
        <taxon>Actinomycetes</taxon>
        <taxon>Micrococcales</taxon>
        <taxon>Microbacteriaceae</taxon>
        <taxon>Agromyces</taxon>
    </lineage>
</organism>
<dbReference type="CDD" id="cd05155">
    <property type="entry name" value="APH_ChoK_like_1"/>
    <property type="match status" value="1"/>
</dbReference>
<evidence type="ECO:0000313" key="2">
    <source>
        <dbReference type="EMBL" id="MCP2366164.1"/>
    </source>
</evidence>
<dbReference type="Pfam" id="PF01636">
    <property type="entry name" value="APH"/>
    <property type="match status" value="1"/>
</dbReference>
<evidence type="ECO:0000313" key="5">
    <source>
        <dbReference type="Proteomes" id="UP000893823"/>
    </source>
</evidence>
<dbReference type="EMBL" id="LT629755">
    <property type="protein sequence ID" value="SDS95990.1"/>
    <property type="molecule type" value="Genomic_DNA"/>
</dbReference>
<dbReference type="Gene3D" id="3.90.1200.10">
    <property type="match status" value="1"/>
</dbReference>
<dbReference type="PANTHER" id="PTHR21310:SF42">
    <property type="entry name" value="BIFUNCTIONAL AAC_APH"/>
    <property type="match status" value="1"/>
</dbReference>
<dbReference type="Proteomes" id="UP000199482">
    <property type="component" value="Chromosome I"/>
</dbReference>
<feature type="domain" description="Aminoglycoside phosphotransferase" evidence="1">
    <location>
        <begin position="32"/>
        <end position="258"/>
    </location>
</feature>
<keyword evidence="3" id="KW-0808">Transferase</keyword>
<evidence type="ECO:0000259" key="1">
    <source>
        <dbReference type="Pfam" id="PF01636"/>
    </source>
</evidence>
<dbReference type="SUPFAM" id="SSF56112">
    <property type="entry name" value="Protein kinase-like (PK-like)"/>
    <property type="match status" value="1"/>
</dbReference>
<dbReference type="STRING" id="589382.SAMN04489721_2235"/>
<sequence length="294" mass="31803">MTAPTVDVSLARELVDGRFPEWAGLPLRAVEPGGFDHRSFRLGDELVVRIPSGSAYVPQVAKEQAWLPRLGPELPLPIPRIVGVGEPSARFPFPWSVYGWIEGETAATAPIGDEVRFAEDIAGFLVTLRSIDAAGGPGPGPHCASRGAPVSQWDEEVEALLPRIGDPGVRARAAAIWQDAVAEPYRGAPVWFHGDVAQANLLVREGRLSAVIDFGCAGVGDPACDTVIAWTVFSGASRRAFVRAYDVDDSTWARGRGWALWKVLILLDSPERRWVQLARRTLAALLEEDVRGTA</sequence>
<dbReference type="RefSeq" id="WP_092672274.1">
    <property type="nucleotide sequence ID" value="NZ_BMDN01000001.1"/>
</dbReference>
<dbReference type="PANTHER" id="PTHR21310">
    <property type="entry name" value="AMINOGLYCOSIDE PHOSPHOTRANSFERASE-RELATED-RELATED"/>
    <property type="match status" value="1"/>
</dbReference>
<dbReference type="EMBL" id="SODL02000001">
    <property type="protein sequence ID" value="MCP2366164.1"/>
    <property type="molecule type" value="Genomic_DNA"/>
</dbReference>
<dbReference type="GO" id="GO:0016301">
    <property type="term" value="F:kinase activity"/>
    <property type="evidence" value="ECO:0007669"/>
    <property type="project" value="UniProtKB-KW"/>
</dbReference>
<dbReference type="OrthoDB" id="9797603at2"/>
<accession>A0A1H1WH63</accession>
<dbReference type="Gene3D" id="3.30.200.20">
    <property type="entry name" value="Phosphorylase Kinase, domain 1"/>
    <property type="match status" value="1"/>
</dbReference>
<keyword evidence="5" id="KW-1185">Reference proteome</keyword>
<reference evidence="2" key="3">
    <citation type="submission" date="2022-06" db="EMBL/GenBank/DDBJ databases">
        <title>Genomic Encyclopedia of Type Strains, Phase III (KMG-III): the genomes of soil and plant-associated and newly described type strains.</title>
        <authorList>
            <person name="Whitman W."/>
        </authorList>
    </citation>
    <scope>NUCLEOTIDE SEQUENCE</scope>
    <source>
        <strain evidence="2">CPCC 202695</strain>
    </source>
</reference>
<reference evidence="4" key="2">
    <citation type="submission" date="2016-10" db="EMBL/GenBank/DDBJ databases">
        <authorList>
            <person name="Varghese N."/>
            <person name="Submissions S."/>
        </authorList>
    </citation>
    <scope>NUCLEOTIDE SEQUENCE [LARGE SCALE GENOMIC DNA]</scope>
    <source>
        <strain evidence="4">CPCC 202695</strain>
    </source>
</reference>
<proteinExistence type="predicted"/>
<reference evidence="3" key="1">
    <citation type="submission" date="2016-10" db="EMBL/GenBank/DDBJ databases">
        <authorList>
            <person name="de Groot N.N."/>
        </authorList>
    </citation>
    <scope>NUCLEOTIDE SEQUENCE [LARGE SCALE GENOMIC DNA]</scope>
    <source>
        <strain evidence="3">CPCC 202695</strain>
    </source>
</reference>
<name>A0A1H1WH63_9MICO</name>
<dbReference type="AlphaFoldDB" id="A0A1H1WH63"/>
<evidence type="ECO:0000313" key="4">
    <source>
        <dbReference type="Proteomes" id="UP000199482"/>
    </source>
</evidence>